<dbReference type="InterPro" id="IPR043129">
    <property type="entry name" value="ATPase_NBD"/>
</dbReference>
<evidence type="ECO:0000256" key="3">
    <source>
        <dbReference type="SAM" id="MobiDB-lite"/>
    </source>
</evidence>
<evidence type="ECO:0000313" key="4">
    <source>
        <dbReference type="EMBL" id="KAF9461054.1"/>
    </source>
</evidence>
<evidence type="ECO:0000256" key="2">
    <source>
        <dbReference type="ARBA" id="ARBA00022840"/>
    </source>
</evidence>
<comment type="caution">
    <text evidence="4">The sequence shown here is derived from an EMBL/GenBank/DDBJ whole genome shotgun (WGS) entry which is preliminary data.</text>
</comment>
<feature type="compositionally biased region" description="Acidic residues" evidence="3">
    <location>
        <begin position="552"/>
        <end position="565"/>
    </location>
</feature>
<accession>A0A9P5Y2F4</accession>
<dbReference type="Gene3D" id="3.30.30.30">
    <property type="match status" value="2"/>
</dbReference>
<dbReference type="GO" id="GO:0005829">
    <property type="term" value="C:cytosol"/>
    <property type="evidence" value="ECO:0007669"/>
    <property type="project" value="TreeGrafter"/>
</dbReference>
<proteinExistence type="predicted"/>
<reference evidence="4" key="1">
    <citation type="submission" date="2020-11" db="EMBL/GenBank/DDBJ databases">
        <authorList>
            <consortium name="DOE Joint Genome Institute"/>
            <person name="Ahrendt S."/>
            <person name="Riley R."/>
            <person name="Andreopoulos W."/>
            <person name="Labutti K."/>
            <person name="Pangilinan J."/>
            <person name="Ruiz-Duenas F.J."/>
            <person name="Barrasa J.M."/>
            <person name="Sanchez-Garcia M."/>
            <person name="Camarero S."/>
            <person name="Miyauchi S."/>
            <person name="Serrano A."/>
            <person name="Linde D."/>
            <person name="Babiker R."/>
            <person name="Drula E."/>
            <person name="Ayuso-Fernandez I."/>
            <person name="Pacheco R."/>
            <person name="Padilla G."/>
            <person name="Ferreira P."/>
            <person name="Barriuso J."/>
            <person name="Kellner H."/>
            <person name="Castanera R."/>
            <person name="Alfaro M."/>
            <person name="Ramirez L."/>
            <person name="Pisabarro A.G."/>
            <person name="Kuo A."/>
            <person name="Tritt A."/>
            <person name="Lipzen A."/>
            <person name="He G."/>
            <person name="Yan M."/>
            <person name="Ng V."/>
            <person name="Cullen D."/>
            <person name="Martin F."/>
            <person name="Rosso M.-N."/>
            <person name="Henrissat B."/>
            <person name="Hibbett D."/>
            <person name="Martinez A.T."/>
            <person name="Grigoriev I.V."/>
        </authorList>
    </citation>
    <scope>NUCLEOTIDE SEQUENCE</scope>
    <source>
        <strain evidence="4">CBS 247.69</strain>
    </source>
</reference>
<dbReference type="GO" id="GO:0005524">
    <property type="term" value="F:ATP binding"/>
    <property type="evidence" value="ECO:0007669"/>
    <property type="project" value="UniProtKB-KW"/>
</dbReference>
<dbReference type="OrthoDB" id="29851at2759"/>
<dbReference type="Pfam" id="PF00012">
    <property type="entry name" value="HSP70"/>
    <property type="match status" value="2"/>
</dbReference>
<feature type="region of interest" description="Disordered" evidence="3">
    <location>
        <begin position="547"/>
        <end position="566"/>
    </location>
</feature>
<sequence>MAPKPMPNGSAEAPIEVTSLPPVVGINFGDSFASIAEGLAECIANEDGERQIACAVSFFGEEMYIGNQASHQLVKNSQNTITGFRNLLGLKFSEIPQSAQSGKSAPVIQHPDIPDEPAYKVNILQPAPAPIPQSNHNSTFNTPLASHVATPRSEPIPATRILTVSEVATMFLASLLESAEDFLGRKVTGAVITVPTSFSPAQKAALEKAATDAGVHVLQLLEEAGAAVATTTSPLWSQTLPADRTQLVVDLGASSLALTLMSLRDGLAHILESSSSPSITADLIDAHLIKFFAADFTKKTKIPLKICPSDSVPDARAEAKLKLAIEHTKRTISASPGAATVSVESLKDGVDYTGSINRMRFDLVVRNVYASVSSSIIDLLTTAGVDAHDIDEIVYVGGSTCLPGLDEHIITTVGFREEVETPFERGTVVGGGVGDPTTVLARGCAVQAALIASIPDDEAHREIREAYEHGAGASNGVQATSRTVGVLLPGGDSSLGGVWVPVVHKETALPARRVVQFDVELGEQSKAVSLEVWEVKETIRIEKVALPKPELDEGEEEEDEEEEEEEIKHREIEKLTLLGVVKFDARLGIKPAGQALWGQKGAPKVQNKGRAKVITSTLEVSFIVDTTGGLKVEVKEVGEPSASGTLTVPAP</sequence>
<dbReference type="Gene3D" id="3.30.420.40">
    <property type="match status" value="3"/>
</dbReference>
<dbReference type="InterPro" id="IPR013126">
    <property type="entry name" value="Hsp_70_fam"/>
</dbReference>
<gene>
    <name evidence="4" type="ORF">BDZ94DRAFT_1168590</name>
</gene>
<organism evidence="4 5">
    <name type="scientific">Collybia nuda</name>
    <dbReference type="NCBI Taxonomy" id="64659"/>
    <lineage>
        <taxon>Eukaryota</taxon>
        <taxon>Fungi</taxon>
        <taxon>Dikarya</taxon>
        <taxon>Basidiomycota</taxon>
        <taxon>Agaricomycotina</taxon>
        <taxon>Agaricomycetes</taxon>
        <taxon>Agaricomycetidae</taxon>
        <taxon>Agaricales</taxon>
        <taxon>Tricholomatineae</taxon>
        <taxon>Clitocybaceae</taxon>
        <taxon>Collybia</taxon>
    </lineage>
</organism>
<name>A0A9P5Y2F4_9AGAR</name>
<dbReference type="GO" id="GO:0005634">
    <property type="term" value="C:nucleus"/>
    <property type="evidence" value="ECO:0007669"/>
    <property type="project" value="TreeGrafter"/>
</dbReference>
<keyword evidence="1" id="KW-0547">Nucleotide-binding</keyword>
<evidence type="ECO:0000256" key="1">
    <source>
        <dbReference type="ARBA" id="ARBA00022741"/>
    </source>
</evidence>
<dbReference type="EMBL" id="MU150290">
    <property type="protein sequence ID" value="KAF9461054.1"/>
    <property type="molecule type" value="Genomic_DNA"/>
</dbReference>
<dbReference type="Gene3D" id="3.90.640.10">
    <property type="entry name" value="Actin, Chain A, domain 4"/>
    <property type="match status" value="1"/>
</dbReference>
<evidence type="ECO:0000313" key="5">
    <source>
        <dbReference type="Proteomes" id="UP000807353"/>
    </source>
</evidence>
<keyword evidence="2" id="KW-0067">ATP-binding</keyword>
<dbReference type="GO" id="GO:0140662">
    <property type="term" value="F:ATP-dependent protein folding chaperone"/>
    <property type="evidence" value="ECO:0007669"/>
    <property type="project" value="InterPro"/>
</dbReference>
<dbReference type="Proteomes" id="UP000807353">
    <property type="component" value="Unassembled WGS sequence"/>
</dbReference>
<dbReference type="PANTHER" id="PTHR45639">
    <property type="entry name" value="HSC70CB, ISOFORM G-RELATED"/>
    <property type="match status" value="1"/>
</dbReference>
<dbReference type="AlphaFoldDB" id="A0A9P5Y2F4"/>
<dbReference type="PANTHER" id="PTHR45639:SF32">
    <property type="entry name" value="HEAT SHOCK PROTEIN PDR13"/>
    <property type="match status" value="1"/>
</dbReference>
<keyword evidence="5" id="KW-1185">Reference proteome</keyword>
<protein>
    <submittedName>
        <fullName evidence="4">Hsp70 protein-domain-containing protein</fullName>
    </submittedName>
</protein>
<dbReference type="SUPFAM" id="SSF53067">
    <property type="entry name" value="Actin-like ATPase domain"/>
    <property type="match status" value="2"/>
</dbReference>